<gene>
    <name evidence="1" type="ORF">AB1Y20_010697</name>
</gene>
<evidence type="ECO:0000313" key="1">
    <source>
        <dbReference type="EMBL" id="KAL1504289.1"/>
    </source>
</evidence>
<comment type="caution">
    <text evidence="1">The sequence shown here is derived from an EMBL/GenBank/DDBJ whole genome shotgun (WGS) entry which is preliminary data.</text>
</comment>
<evidence type="ECO:0000313" key="2">
    <source>
        <dbReference type="Proteomes" id="UP001515480"/>
    </source>
</evidence>
<dbReference type="Proteomes" id="UP001515480">
    <property type="component" value="Unassembled WGS sequence"/>
</dbReference>
<sequence length="1094" mass="118595">MPFALKAPCGRGDATRQPHCDWRFCPLHAEAEKLFLLTSVEPHASAASLRRFLSHYSQLGLRLATNAQVVLHADARRHTDWLDTLALLAEFGVRKPAAVSSPLSPSSRRSLTNAFLRQLPPDAALLAVGLEELVHFRCGARGLATRASVCGLLANREGSAPPAARGGYGLCERTQLRVGAEFKYVLIPARLHGGAVREGRNLTRVTRHGLVYAASDPLGRMDTQPLPCEWAALVLTPARVVYTSLRPAGNPGVREQGLLHSLRRVGLDAPLRLKTFGFRESDKSDAITADAAGSLSRMRFCQALLKNSSGQPFLDSEAFLPAPLEATGIELQPLQPRLGLDPVVLLANCTPAMPECCVFPSYRGSSTKKYPCAHSDAYDQGDWVNGLRVVSWSWSIRSCSAQVGHTLSFLEAAAPVKRVNGTPYVRVSRDGSLTAARYEELQTLHSIVQGVTPGVVTMGGSGGPLAGTVKLLASGRAATITVSESAAPTTCPLFTVRDSVSGALIRESTEFVSLLELLSVSEVSWEQFTQADGWGLPPLVVAPTKSPLQWPQRDDSLSVTTEFGLPPVSSNIEVLQFLLGCCDAPPQTATVEELSLGFAADAPDELREAMSALVLQLSAATPNRPEVVDSAVSLRLALRLGSATPDRRHAASNVCESHIRRARRADSEHDAAEVSRAARGSTGSSVDVVSWCSSHTTGGRRGERRVVLIYWNPTPSSDADELYARAGTALGWLRRFTEVVPSRKLFVPHRGAGDVHAAAYNEETFRLFAEFIRRHGSVRAGARGEVVSSAAIADYISAIRAFRSREAGYNLLVSGGNLRLPPQLKHMRREDGPTGARELQRALSARLLRRLCQLPAFDRRSFRGVLRWAVLWGGHNLLLRGGEFGRVDHKEFVPAYGLTLADCDWIAPCAETSGYEALVVEMMVIKDERVTRARIPCLIRRRQPPVVARGADPCCAYDALRALWDLRVTQVPAIERASAPLFANLDGAAINTQHVLAFVREAAAAVGEPAADFDSRSLRIGGATDLYHLFGPQEAERLIAARGRWCSMIHQIYTRLSATSMLAVSSVMADATGVDLEAFRHGYVMPAVVRARRS</sequence>
<name>A0AB34IRH7_PRYPA</name>
<accession>A0AB34IRH7</accession>
<dbReference type="EMBL" id="JBGBPQ010000020">
    <property type="protein sequence ID" value="KAL1504289.1"/>
    <property type="molecule type" value="Genomic_DNA"/>
</dbReference>
<proteinExistence type="predicted"/>
<protein>
    <submittedName>
        <fullName evidence="1">Uncharacterized protein</fullName>
    </submittedName>
</protein>
<dbReference type="AlphaFoldDB" id="A0AB34IRH7"/>
<organism evidence="1 2">
    <name type="scientific">Prymnesium parvum</name>
    <name type="common">Toxic golden alga</name>
    <dbReference type="NCBI Taxonomy" id="97485"/>
    <lineage>
        <taxon>Eukaryota</taxon>
        <taxon>Haptista</taxon>
        <taxon>Haptophyta</taxon>
        <taxon>Prymnesiophyceae</taxon>
        <taxon>Prymnesiales</taxon>
        <taxon>Prymnesiaceae</taxon>
        <taxon>Prymnesium</taxon>
    </lineage>
</organism>
<keyword evidence="2" id="KW-1185">Reference proteome</keyword>
<reference evidence="1 2" key="1">
    <citation type="journal article" date="2024" name="Science">
        <title>Giant polyketide synthase enzymes in the biosynthesis of giant marine polyether toxins.</title>
        <authorList>
            <person name="Fallon T.R."/>
            <person name="Shende V.V."/>
            <person name="Wierzbicki I.H."/>
            <person name="Pendleton A.L."/>
            <person name="Watervoot N.F."/>
            <person name="Auber R.P."/>
            <person name="Gonzalez D.J."/>
            <person name="Wisecaver J.H."/>
            <person name="Moore B.S."/>
        </authorList>
    </citation>
    <scope>NUCLEOTIDE SEQUENCE [LARGE SCALE GENOMIC DNA]</scope>
    <source>
        <strain evidence="1 2">12B1</strain>
    </source>
</reference>